<gene>
    <name evidence="2" type="ORF">IV203_001383</name>
</gene>
<keyword evidence="3" id="KW-1185">Reference proteome</keyword>
<feature type="compositionally biased region" description="Basic and acidic residues" evidence="1">
    <location>
        <begin position="256"/>
        <end position="267"/>
    </location>
</feature>
<reference evidence="2" key="2">
    <citation type="submission" date="2021-04" db="EMBL/GenBank/DDBJ databases">
        <authorList>
            <person name="Podell S."/>
        </authorList>
    </citation>
    <scope>NUCLEOTIDE SEQUENCE</scope>
    <source>
        <strain evidence="2">Hildebrandi</strain>
    </source>
</reference>
<feature type="compositionally biased region" description="Polar residues" evidence="1">
    <location>
        <begin position="141"/>
        <end position="150"/>
    </location>
</feature>
<comment type="caution">
    <text evidence="2">The sequence shown here is derived from an EMBL/GenBank/DDBJ whole genome shotgun (WGS) entry which is preliminary data.</text>
</comment>
<evidence type="ECO:0000313" key="2">
    <source>
        <dbReference type="EMBL" id="KAG7356697.1"/>
    </source>
</evidence>
<reference evidence="2" key="1">
    <citation type="journal article" date="2021" name="Sci. Rep.">
        <title>Diploid genomic architecture of Nitzschia inconspicua, an elite biomass production diatom.</title>
        <authorList>
            <person name="Oliver A."/>
            <person name="Podell S."/>
            <person name="Pinowska A."/>
            <person name="Traller J.C."/>
            <person name="Smith S.R."/>
            <person name="McClure R."/>
            <person name="Beliaev A."/>
            <person name="Bohutskyi P."/>
            <person name="Hill E.A."/>
            <person name="Rabines A."/>
            <person name="Zheng H."/>
            <person name="Allen L.Z."/>
            <person name="Kuo A."/>
            <person name="Grigoriev I.V."/>
            <person name="Allen A.E."/>
            <person name="Hazlebeck D."/>
            <person name="Allen E.E."/>
        </authorList>
    </citation>
    <scope>NUCLEOTIDE SEQUENCE</scope>
    <source>
        <strain evidence="2">Hildebrandi</strain>
    </source>
</reference>
<dbReference type="AlphaFoldDB" id="A0A9K3PR65"/>
<accession>A0A9K3PR65</accession>
<name>A0A9K3PR65_9STRA</name>
<evidence type="ECO:0000313" key="3">
    <source>
        <dbReference type="Proteomes" id="UP000693970"/>
    </source>
</evidence>
<dbReference type="EMBL" id="JAGRRH010000015">
    <property type="protein sequence ID" value="KAG7356697.1"/>
    <property type="molecule type" value="Genomic_DNA"/>
</dbReference>
<dbReference type="OrthoDB" id="10670304at2759"/>
<feature type="compositionally biased region" description="Polar residues" evidence="1">
    <location>
        <begin position="163"/>
        <end position="176"/>
    </location>
</feature>
<protein>
    <submittedName>
        <fullName evidence="2">Uncharacterized protein</fullName>
    </submittedName>
</protein>
<feature type="compositionally biased region" description="Basic residues" evidence="1">
    <location>
        <begin position="244"/>
        <end position="255"/>
    </location>
</feature>
<evidence type="ECO:0000256" key="1">
    <source>
        <dbReference type="SAM" id="MobiDB-lite"/>
    </source>
</evidence>
<proteinExistence type="predicted"/>
<feature type="region of interest" description="Disordered" evidence="1">
    <location>
        <begin position="141"/>
        <end position="272"/>
    </location>
</feature>
<organism evidence="2 3">
    <name type="scientific">Nitzschia inconspicua</name>
    <dbReference type="NCBI Taxonomy" id="303405"/>
    <lineage>
        <taxon>Eukaryota</taxon>
        <taxon>Sar</taxon>
        <taxon>Stramenopiles</taxon>
        <taxon>Ochrophyta</taxon>
        <taxon>Bacillariophyta</taxon>
        <taxon>Bacillariophyceae</taxon>
        <taxon>Bacillariophycidae</taxon>
        <taxon>Bacillariales</taxon>
        <taxon>Bacillariaceae</taxon>
        <taxon>Nitzschia</taxon>
    </lineage>
</organism>
<dbReference type="Proteomes" id="UP000693970">
    <property type="component" value="Unassembled WGS sequence"/>
</dbReference>
<sequence length="367" mass="42069">MMNCIHNIPGQERYNPRIFDNNHDDDEDSVQEFYRANPCLREKEKAQQMESVLGDAISLAERNSGSIICLQKLTAMNAVEFGRRISTFRSMKEFEETKEEDLSTPHDLTHWASLASSRSMQRTASLPTFLKVERGDPAILTQKSWETISRTDSESEDEENEKTTSTAVPVTPSRSWNKLRKTLSREEKNANKSRKKISNRGLSSTTRASPLRLFSRKNTESEGPQSFAKNSDVEVSLQSEKKRGWGHRLRRRSHKNKEESHQGRRDTTNSLSLTPVLIPMEISREAEEEGFFLNHTPETSMEATEEEKELEEVVYYEEEPIPMEESMEVVNHGSCFDIIGGSSILKGFEISWKELTEDSFDVVPRPQ</sequence>